<evidence type="ECO:0000256" key="5">
    <source>
        <dbReference type="ARBA" id="ARBA00022801"/>
    </source>
</evidence>
<dbReference type="AlphaFoldDB" id="X1DTN8"/>
<dbReference type="GO" id="GO:0046872">
    <property type="term" value="F:metal ion binding"/>
    <property type="evidence" value="ECO:0007669"/>
    <property type="project" value="UniProtKB-KW"/>
</dbReference>
<keyword evidence="4" id="KW-0732">Signal</keyword>
<comment type="caution">
    <text evidence="9">The sequence shown here is derived from an EMBL/GenBank/DDBJ whole genome shotgun (WGS) entry which is preliminary data.</text>
</comment>
<feature type="region of interest" description="Disordered" evidence="7">
    <location>
        <begin position="237"/>
        <end position="257"/>
    </location>
</feature>
<dbReference type="Gene3D" id="3.40.720.10">
    <property type="entry name" value="Alkaline Phosphatase, subunit A"/>
    <property type="match status" value="1"/>
</dbReference>
<keyword evidence="5" id="KW-0378">Hydrolase</keyword>
<feature type="non-terminal residue" evidence="9">
    <location>
        <position position="1"/>
    </location>
</feature>
<evidence type="ECO:0000256" key="3">
    <source>
        <dbReference type="ARBA" id="ARBA00022723"/>
    </source>
</evidence>
<evidence type="ECO:0000313" key="9">
    <source>
        <dbReference type="EMBL" id="GAH11600.1"/>
    </source>
</evidence>
<keyword evidence="3" id="KW-0479">Metal-binding</keyword>
<dbReference type="EMBL" id="BART01031182">
    <property type="protein sequence ID" value="GAH11600.1"/>
    <property type="molecule type" value="Genomic_DNA"/>
</dbReference>
<sequence>WGDYGFMGHPTIRTPRLDRLATESLLLPRSYVTAPLCCPSLGSIITGLHPHQNGITSNDPPQVGGKRGWPPERLKLREEVISNIERVPTLPRLLKQRGYVSLQTGKWWLGNHSRGGFTHGMTHGDPKRGGRHGDAGLAIGRTTMQPITDFIDAAGEKPFFLWYAPFLPHSPHNPPKRLLEKYQDRTTSMHIARYWAMCEWFDETVGQLLDCLDTRRLTANTLVLYVCDNGWIQQPNSSRYAPRSKRSRFDGGVRTPI</sequence>
<feature type="non-terminal residue" evidence="9">
    <location>
        <position position="257"/>
    </location>
</feature>
<dbReference type="Pfam" id="PF00884">
    <property type="entry name" value="Sulfatase"/>
    <property type="match status" value="1"/>
</dbReference>
<protein>
    <recommendedName>
        <fullName evidence="8">Sulfatase N-terminal domain-containing protein</fullName>
    </recommendedName>
</protein>
<dbReference type="InterPro" id="IPR017850">
    <property type="entry name" value="Alkaline_phosphatase_core_sf"/>
</dbReference>
<comment type="cofactor">
    <cofactor evidence="1">
        <name>Ca(2+)</name>
        <dbReference type="ChEBI" id="CHEBI:29108"/>
    </cofactor>
</comment>
<dbReference type="InterPro" id="IPR050738">
    <property type="entry name" value="Sulfatase"/>
</dbReference>
<organism evidence="9">
    <name type="scientific">marine sediment metagenome</name>
    <dbReference type="NCBI Taxonomy" id="412755"/>
    <lineage>
        <taxon>unclassified sequences</taxon>
        <taxon>metagenomes</taxon>
        <taxon>ecological metagenomes</taxon>
    </lineage>
</organism>
<dbReference type="PANTHER" id="PTHR42693:SF42">
    <property type="entry name" value="ARYLSULFATASE G"/>
    <property type="match status" value="1"/>
</dbReference>
<evidence type="ECO:0000256" key="1">
    <source>
        <dbReference type="ARBA" id="ARBA00001913"/>
    </source>
</evidence>
<gene>
    <name evidence="9" type="ORF">S01H4_54224</name>
</gene>
<keyword evidence="6" id="KW-0106">Calcium</keyword>
<accession>X1DTN8</accession>
<evidence type="ECO:0000256" key="6">
    <source>
        <dbReference type="ARBA" id="ARBA00022837"/>
    </source>
</evidence>
<proteinExistence type="inferred from homology"/>
<dbReference type="InterPro" id="IPR000917">
    <property type="entry name" value="Sulfatase_N"/>
</dbReference>
<evidence type="ECO:0000256" key="7">
    <source>
        <dbReference type="SAM" id="MobiDB-lite"/>
    </source>
</evidence>
<name>X1DTN8_9ZZZZ</name>
<comment type="similarity">
    <text evidence="2">Belongs to the sulfatase family.</text>
</comment>
<dbReference type="GO" id="GO:0004065">
    <property type="term" value="F:arylsulfatase activity"/>
    <property type="evidence" value="ECO:0007669"/>
    <property type="project" value="TreeGrafter"/>
</dbReference>
<evidence type="ECO:0000259" key="8">
    <source>
        <dbReference type="Pfam" id="PF00884"/>
    </source>
</evidence>
<feature type="domain" description="Sulfatase N-terminal" evidence="8">
    <location>
        <begin position="1"/>
        <end position="256"/>
    </location>
</feature>
<reference evidence="9" key="1">
    <citation type="journal article" date="2014" name="Front. Microbiol.">
        <title>High frequency of phylogenetically diverse reductive dehalogenase-homologous genes in deep subseafloor sedimentary metagenomes.</title>
        <authorList>
            <person name="Kawai M."/>
            <person name="Futagami T."/>
            <person name="Toyoda A."/>
            <person name="Takaki Y."/>
            <person name="Nishi S."/>
            <person name="Hori S."/>
            <person name="Arai W."/>
            <person name="Tsubouchi T."/>
            <person name="Morono Y."/>
            <person name="Uchiyama I."/>
            <person name="Ito T."/>
            <person name="Fujiyama A."/>
            <person name="Inagaki F."/>
            <person name="Takami H."/>
        </authorList>
    </citation>
    <scope>NUCLEOTIDE SEQUENCE</scope>
    <source>
        <strain evidence="9">Expedition CK06-06</strain>
    </source>
</reference>
<evidence type="ECO:0000256" key="2">
    <source>
        <dbReference type="ARBA" id="ARBA00008779"/>
    </source>
</evidence>
<dbReference type="SUPFAM" id="SSF53649">
    <property type="entry name" value="Alkaline phosphatase-like"/>
    <property type="match status" value="1"/>
</dbReference>
<dbReference type="PANTHER" id="PTHR42693">
    <property type="entry name" value="ARYLSULFATASE FAMILY MEMBER"/>
    <property type="match status" value="1"/>
</dbReference>
<evidence type="ECO:0000256" key="4">
    <source>
        <dbReference type="ARBA" id="ARBA00022729"/>
    </source>
</evidence>